<dbReference type="RefSeq" id="WP_387344004.1">
    <property type="nucleotide sequence ID" value="NZ_JBIAXI010000014.1"/>
</dbReference>
<gene>
    <name evidence="2" type="ORF">ACFY05_23265</name>
</gene>
<protein>
    <submittedName>
        <fullName evidence="2">DUF6221 family protein</fullName>
    </submittedName>
</protein>
<organism evidence="2 3">
    <name type="scientific">Microtetraspora fusca</name>
    <dbReference type="NCBI Taxonomy" id="1997"/>
    <lineage>
        <taxon>Bacteria</taxon>
        <taxon>Bacillati</taxon>
        <taxon>Actinomycetota</taxon>
        <taxon>Actinomycetes</taxon>
        <taxon>Streptosporangiales</taxon>
        <taxon>Streptosporangiaceae</taxon>
        <taxon>Microtetraspora</taxon>
    </lineage>
</organism>
<name>A0ABW6VCG2_MICFU</name>
<feature type="region of interest" description="Disordered" evidence="1">
    <location>
        <begin position="1"/>
        <end position="32"/>
    </location>
</feature>
<dbReference type="EMBL" id="JBIAXI010000014">
    <property type="protein sequence ID" value="MFF4775777.1"/>
    <property type="molecule type" value="Genomic_DNA"/>
</dbReference>
<keyword evidence="3" id="KW-1185">Reference proteome</keyword>
<reference evidence="2 3" key="1">
    <citation type="submission" date="2024-10" db="EMBL/GenBank/DDBJ databases">
        <title>The Natural Products Discovery Center: Release of the First 8490 Sequenced Strains for Exploring Actinobacteria Biosynthetic Diversity.</title>
        <authorList>
            <person name="Kalkreuter E."/>
            <person name="Kautsar S.A."/>
            <person name="Yang D."/>
            <person name="Bader C.D."/>
            <person name="Teijaro C.N."/>
            <person name="Fluegel L."/>
            <person name="Davis C.M."/>
            <person name="Simpson J.R."/>
            <person name="Lauterbach L."/>
            <person name="Steele A.D."/>
            <person name="Gui C."/>
            <person name="Meng S."/>
            <person name="Li G."/>
            <person name="Viehrig K."/>
            <person name="Ye F."/>
            <person name="Su P."/>
            <person name="Kiefer A.F."/>
            <person name="Nichols A."/>
            <person name="Cepeda A.J."/>
            <person name="Yan W."/>
            <person name="Fan B."/>
            <person name="Jiang Y."/>
            <person name="Adhikari A."/>
            <person name="Zheng C.-J."/>
            <person name="Schuster L."/>
            <person name="Cowan T.M."/>
            <person name="Smanski M.J."/>
            <person name="Chevrette M.G."/>
            <person name="De Carvalho L.P.S."/>
            <person name="Shen B."/>
        </authorList>
    </citation>
    <scope>NUCLEOTIDE SEQUENCE [LARGE SCALE GENOMIC DNA]</scope>
    <source>
        <strain evidence="2 3">NPDC001281</strain>
    </source>
</reference>
<comment type="caution">
    <text evidence="2">The sequence shown here is derived from an EMBL/GenBank/DDBJ whole genome shotgun (WGS) entry which is preliminary data.</text>
</comment>
<dbReference type="InterPro" id="IPR046193">
    <property type="entry name" value="DUF6221"/>
</dbReference>
<dbReference type="Proteomes" id="UP001602119">
    <property type="component" value="Unassembled WGS sequence"/>
</dbReference>
<dbReference type="Pfam" id="PF19730">
    <property type="entry name" value="DUF6221"/>
    <property type="match status" value="1"/>
</dbReference>
<proteinExistence type="predicted"/>
<evidence type="ECO:0000256" key="1">
    <source>
        <dbReference type="SAM" id="MobiDB-lite"/>
    </source>
</evidence>
<accession>A0ABW6VCG2</accession>
<feature type="compositionally biased region" description="Basic residues" evidence="1">
    <location>
        <begin position="1"/>
        <end position="18"/>
    </location>
</feature>
<sequence>MRSARRGRQRRRNHARRSTRNDPKRFTRQSVYGHQYTEVPDCAQPRIAVTLDVSYERHIVHNDPARVLNELAVKQDRLKYLAHVVDGSWGDAGERAQAEHLLRLEAAAYDWHEDYRPEWRP</sequence>
<evidence type="ECO:0000313" key="2">
    <source>
        <dbReference type="EMBL" id="MFF4775777.1"/>
    </source>
</evidence>
<evidence type="ECO:0000313" key="3">
    <source>
        <dbReference type="Proteomes" id="UP001602119"/>
    </source>
</evidence>